<reference evidence="1 2" key="1">
    <citation type="journal article" date="2015" name="Genome Announc.">
        <title>Complete Genome Sequence of the Novel Leech Symbiont Mucinivorans hirudinis M3T.</title>
        <authorList>
            <person name="Nelson M.C."/>
            <person name="Bomar L."/>
            <person name="Graf J."/>
        </authorList>
    </citation>
    <scope>NUCLEOTIDE SEQUENCE [LARGE SCALE GENOMIC DNA]</scope>
    <source>
        <strain evidence="2">M3</strain>
    </source>
</reference>
<organism evidence="1 2">
    <name type="scientific">Mucinivorans hirudinis</name>
    <dbReference type="NCBI Taxonomy" id="1433126"/>
    <lineage>
        <taxon>Bacteria</taxon>
        <taxon>Pseudomonadati</taxon>
        <taxon>Bacteroidota</taxon>
        <taxon>Bacteroidia</taxon>
        <taxon>Bacteroidales</taxon>
        <taxon>Rikenellaceae</taxon>
        <taxon>Mucinivorans</taxon>
    </lineage>
</organism>
<name>A0A060R6Q5_9BACT</name>
<dbReference type="HOGENOM" id="CLU_188100_0_0_10"/>
<gene>
    <name evidence="1" type="ORF">BN938_0630</name>
</gene>
<evidence type="ECO:0000313" key="2">
    <source>
        <dbReference type="Proteomes" id="UP000027616"/>
    </source>
</evidence>
<dbReference type="eggNOG" id="COG3677">
    <property type="taxonomic scope" value="Bacteria"/>
</dbReference>
<keyword evidence="2" id="KW-1185">Reference proteome</keyword>
<dbReference type="AlphaFoldDB" id="A0A060R6Q5"/>
<proteinExistence type="predicted"/>
<accession>A0A060R6Q5</accession>
<dbReference type="Proteomes" id="UP000027616">
    <property type="component" value="Chromosome I"/>
</dbReference>
<dbReference type="EMBL" id="HG934468">
    <property type="protein sequence ID" value="CDN30735.1"/>
    <property type="molecule type" value="Genomic_DNA"/>
</dbReference>
<sequence>MPVNEQSASIVELDELHTYLLSKKTTLGYGLLLIDLQNGLSLLSTETAPQRQG</sequence>
<protein>
    <submittedName>
        <fullName evidence="1">Uncharacterized protein</fullName>
    </submittedName>
</protein>
<dbReference type="KEGG" id="rbc:BN938_0630"/>
<evidence type="ECO:0000313" key="1">
    <source>
        <dbReference type="EMBL" id="CDN30735.1"/>
    </source>
</evidence>